<feature type="domain" description="Aminoacyl-tRNA synthetase class Ia" evidence="12">
    <location>
        <begin position="17"/>
        <end position="563"/>
    </location>
</feature>
<dbReference type="PROSITE" id="PS00178">
    <property type="entry name" value="AA_TRNA_LIGASE_I"/>
    <property type="match status" value="1"/>
</dbReference>
<evidence type="ECO:0000313" key="16">
    <source>
        <dbReference type="Proteomes" id="UP000320048"/>
    </source>
</evidence>
<accession>A0A537JAL6</accession>
<comment type="function">
    <text evidence="11">Catalyzes the attachment of valine to tRNA(Val). As ValRS can inadvertently accommodate and process structurally similar amino acids such as threonine, to avoid such errors, it has a 'posttransfer' editing activity that hydrolyzes mischarged Thr-tRNA(Val) in a tRNA-dependent manner.</text>
</comment>
<evidence type="ECO:0000256" key="2">
    <source>
        <dbReference type="ARBA" id="ARBA00011245"/>
    </source>
</evidence>
<dbReference type="InterPro" id="IPR019499">
    <property type="entry name" value="Val-tRNA_synth_tRNA-bd"/>
</dbReference>
<feature type="coiled-coil region" evidence="11">
    <location>
        <begin position="813"/>
        <end position="840"/>
    </location>
</feature>
<evidence type="ECO:0000256" key="3">
    <source>
        <dbReference type="ARBA" id="ARBA00022490"/>
    </source>
</evidence>
<evidence type="ECO:0000259" key="13">
    <source>
        <dbReference type="Pfam" id="PF08264"/>
    </source>
</evidence>
<dbReference type="InterPro" id="IPR001412">
    <property type="entry name" value="aa-tRNA-synth_I_CS"/>
</dbReference>
<evidence type="ECO:0000256" key="10">
    <source>
        <dbReference type="ARBA" id="ARBA00047552"/>
    </source>
</evidence>
<feature type="short sequence motif" description="'HIGH' region" evidence="11">
    <location>
        <begin position="45"/>
        <end position="55"/>
    </location>
</feature>
<keyword evidence="5 11" id="KW-0547">Nucleotide-binding</keyword>
<dbReference type="SUPFAM" id="SSF46589">
    <property type="entry name" value="tRNA-binding arm"/>
    <property type="match status" value="1"/>
</dbReference>
<dbReference type="EMBL" id="VBAO01000211">
    <property type="protein sequence ID" value="TMI80594.1"/>
    <property type="molecule type" value="Genomic_DNA"/>
</dbReference>
<comment type="domain">
    <text evidence="11">ValRS has two distinct active sites: one for aminoacylation and one for editing. The misactivated threonine is translocated from the active site to the editing site.</text>
</comment>
<dbReference type="PANTHER" id="PTHR11946:SF93">
    <property type="entry name" value="VALINE--TRNA LIGASE, CHLOROPLASTIC_MITOCHONDRIAL 2"/>
    <property type="match status" value="1"/>
</dbReference>
<evidence type="ECO:0000313" key="15">
    <source>
        <dbReference type="EMBL" id="TMI80594.1"/>
    </source>
</evidence>
<dbReference type="InterPro" id="IPR033705">
    <property type="entry name" value="Anticodon_Ia_Val"/>
</dbReference>
<dbReference type="HAMAP" id="MF_02004">
    <property type="entry name" value="Val_tRNA_synth_type1"/>
    <property type="match status" value="1"/>
</dbReference>
<evidence type="ECO:0000256" key="8">
    <source>
        <dbReference type="ARBA" id="ARBA00023054"/>
    </source>
</evidence>
<evidence type="ECO:0000256" key="6">
    <source>
        <dbReference type="ARBA" id="ARBA00022840"/>
    </source>
</evidence>
<keyword evidence="8 11" id="KW-0175">Coiled coil</keyword>
<evidence type="ECO:0000256" key="9">
    <source>
        <dbReference type="ARBA" id="ARBA00023146"/>
    </source>
</evidence>
<evidence type="ECO:0000256" key="1">
    <source>
        <dbReference type="ARBA" id="ARBA00004496"/>
    </source>
</evidence>
<evidence type="ECO:0000259" key="12">
    <source>
        <dbReference type="Pfam" id="PF00133"/>
    </source>
</evidence>
<comment type="caution">
    <text evidence="15">The sequence shown here is derived from an EMBL/GenBank/DDBJ whole genome shotgun (WGS) entry which is preliminary data.</text>
</comment>
<dbReference type="Gene3D" id="3.40.50.620">
    <property type="entry name" value="HUPs"/>
    <property type="match status" value="2"/>
</dbReference>
<dbReference type="Gene3D" id="1.10.287.380">
    <property type="entry name" value="Valyl-tRNA synthetase, C-terminal domain"/>
    <property type="match status" value="1"/>
</dbReference>
<dbReference type="FunFam" id="3.40.50.620:FF:000032">
    <property type="entry name" value="Valine--tRNA ligase"/>
    <property type="match status" value="1"/>
</dbReference>
<dbReference type="SUPFAM" id="SSF50677">
    <property type="entry name" value="ValRS/IleRS/LeuRS editing domain"/>
    <property type="match status" value="1"/>
</dbReference>
<dbReference type="Pfam" id="PF10458">
    <property type="entry name" value="Val_tRNA-synt_C"/>
    <property type="match status" value="1"/>
</dbReference>
<dbReference type="NCBIfam" id="NF004349">
    <property type="entry name" value="PRK05729.1"/>
    <property type="match status" value="1"/>
</dbReference>
<dbReference type="InterPro" id="IPR002303">
    <property type="entry name" value="Valyl-tRNA_ligase"/>
</dbReference>
<dbReference type="InterPro" id="IPR009080">
    <property type="entry name" value="tRNAsynth_Ia_anticodon-bd"/>
</dbReference>
<dbReference type="EC" id="6.1.1.9" evidence="11"/>
<comment type="domain">
    <text evidence="11">The C-terminal coiled-coil domain is crucial for aminoacylation activity.</text>
</comment>
<dbReference type="Proteomes" id="UP000320048">
    <property type="component" value="Unassembled WGS sequence"/>
</dbReference>
<feature type="binding site" evidence="11">
    <location>
        <position position="527"/>
    </location>
    <ligand>
        <name>ATP</name>
        <dbReference type="ChEBI" id="CHEBI:30616"/>
    </ligand>
</feature>
<dbReference type="CDD" id="cd07962">
    <property type="entry name" value="Anticodon_Ia_Val"/>
    <property type="match status" value="1"/>
</dbReference>
<comment type="catalytic activity">
    <reaction evidence="10 11">
        <text>tRNA(Val) + L-valine + ATP = L-valyl-tRNA(Val) + AMP + diphosphate</text>
        <dbReference type="Rhea" id="RHEA:10704"/>
        <dbReference type="Rhea" id="RHEA-COMP:9672"/>
        <dbReference type="Rhea" id="RHEA-COMP:9708"/>
        <dbReference type="ChEBI" id="CHEBI:30616"/>
        <dbReference type="ChEBI" id="CHEBI:33019"/>
        <dbReference type="ChEBI" id="CHEBI:57762"/>
        <dbReference type="ChEBI" id="CHEBI:78442"/>
        <dbReference type="ChEBI" id="CHEBI:78537"/>
        <dbReference type="ChEBI" id="CHEBI:456215"/>
        <dbReference type="EC" id="6.1.1.9"/>
    </reaction>
</comment>
<dbReference type="InterPro" id="IPR014729">
    <property type="entry name" value="Rossmann-like_a/b/a_fold"/>
</dbReference>
<dbReference type="AlphaFoldDB" id="A0A537JAL6"/>
<proteinExistence type="inferred from homology"/>
<comment type="subunit">
    <text evidence="2 11">Monomer.</text>
</comment>
<dbReference type="InterPro" id="IPR013155">
    <property type="entry name" value="M/V/L/I-tRNA-synth_anticd-bd"/>
</dbReference>
<gene>
    <name evidence="11" type="primary">valS</name>
    <name evidence="15" type="ORF">E6H04_08370</name>
</gene>
<dbReference type="Pfam" id="PF08264">
    <property type="entry name" value="Anticodon_1"/>
    <property type="match status" value="1"/>
</dbReference>
<dbReference type="SUPFAM" id="SSF52374">
    <property type="entry name" value="Nucleotidylyl transferase"/>
    <property type="match status" value="1"/>
</dbReference>
<keyword evidence="9 11" id="KW-0030">Aminoacyl-tRNA synthetase</keyword>
<evidence type="ECO:0000259" key="14">
    <source>
        <dbReference type="Pfam" id="PF10458"/>
    </source>
</evidence>
<dbReference type="InterPro" id="IPR009008">
    <property type="entry name" value="Val/Leu/Ile-tRNA-synth_edit"/>
</dbReference>
<dbReference type="NCBIfam" id="TIGR00422">
    <property type="entry name" value="valS"/>
    <property type="match status" value="1"/>
</dbReference>
<evidence type="ECO:0000256" key="4">
    <source>
        <dbReference type="ARBA" id="ARBA00022598"/>
    </source>
</evidence>
<comment type="caution">
    <text evidence="11">Lacks conserved residue(s) required for the propagation of feature annotation.</text>
</comment>
<feature type="domain" description="Valyl-tRNA synthetase tRNA-binding arm" evidence="14">
    <location>
        <begin position="818"/>
        <end position="877"/>
    </location>
</feature>
<keyword evidence="4 11" id="KW-0436">Ligase</keyword>
<dbReference type="InterPro" id="IPR037118">
    <property type="entry name" value="Val-tRNA_synth_C_sf"/>
</dbReference>
<dbReference type="GO" id="GO:0004832">
    <property type="term" value="F:valine-tRNA ligase activity"/>
    <property type="evidence" value="ECO:0007669"/>
    <property type="project" value="UniProtKB-UniRule"/>
</dbReference>
<dbReference type="Pfam" id="PF00133">
    <property type="entry name" value="tRNA-synt_1"/>
    <property type="match status" value="1"/>
</dbReference>
<dbReference type="Gene3D" id="3.90.740.10">
    <property type="entry name" value="Valyl/Leucyl/Isoleucyl-tRNA synthetase, editing domain"/>
    <property type="match status" value="1"/>
</dbReference>
<dbReference type="GO" id="GO:0002161">
    <property type="term" value="F:aminoacyl-tRNA deacylase activity"/>
    <property type="evidence" value="ECO:0007669"/>
    <property type="project" value="InterPro"/>
</dbReference>
<dbReference type="CDD" id="cd00817">
    <property type="entry name" value="ValRS_core"/>
    <property type="match status" value="1"/>
</dbReference>
<dbReference type="SUPFAM" id="SSF47323">
    <property type="entry name" value="Anticodon-binding domain of a subclass of class I aminoacyl-tRNA synthetases"/>
    <property type="match status" value="1"/>
</dbReference>
<dbReference type="GO" id="GO:0006438">
    <property type="term" value="P:valyl-tRNA aminoacylation"/>
    <property type="evidence" value="ECO:0007669"/>
    <property type="project" value="UniProtKB-UniRule"/>
</dbReference>
<keyword evidence="3 11" id="KW-0963">Cytoplasm</keyword>
<dbReference type="InterPro" id="IPR002300">
    <property type="entry name" value="aa-tRNA-synth_Ia"/>
</dbReference>
<dbReference type="PRINTS" id="PR00986">
    <property type="entry name" value="TRNASYNTHVAL"/>
</dbReference>
<dbReference type="PANTHER" id="PTHR11946">
    <property type="entry name" value="VALYL-TRNA SYNTHETASES"/>
    <property type="match status" value="1"/>
</dbReference>
<comment type="similarity">
    <text evidence="11">Belongs to the class-I aminoacyl-tRNA synthetase family. ValS type 1 subfamily.</text>
</comment>
<keyword evidence="7 11" id="KW-0648">Protein biosynthesis</keyword>
<evidence type="ECO:0000256" key="5">
    <source>
        <dbReference type="ARBA" id="ARBA00022741"/>
    </source>
</evidence>
<comment type="subcellular location">
    <subcellularLocation>
        <location evidence="1 11">Cytoplasm</location>
    </subcellularLocation>
</comment>
<dbReference type="GO" id="GO:0005829">
    <property type="term" value="C:cytosol"/>
    <property type="evidence" value="ECO:0007669"/>
    <property type="project" value="TreeGrafter"/>
</dbReference>
<name>A0A537JAL6_9BACT</name>
<dbReference type="InterPro" id="IPR010978">
    <property type="entry name" value="tRNA-bd_arm"/>
</dbReference>
<evidence type="ECO:0000256" key="7">
    <source>
        <dbReference type="ARBA" id="ARBA00022917"/>
    </source>
</evidence>
<dbReference type="GO" id="GO:0005524">
    <property type="term" value="F:ATP binding"/>
    <property type="evidence" value="ECO:0007669"/>
    <property type="project" value="UniProtKB-UniRule"/>
</dbReference>
<dbReference type="Gene3D" id="1.10.730.10">
    <property type="entry name" value="Isoleucyl-tRNA Synthetase, Domain 1"/>
    <property type="match status" value="1"/>
</dbReference>
<evidence type="ECO:0000256" key="11">
    <source>
        <dbReference type="HAMAP-Rule" id="MF_02004"/>
    </source>
</evidence>
<sequence length="881" mass="100269">MTEIPSTYEPARVEAQRYAEWLAHGEFHAVPDPARRPYAIMMPLPNVTGELHMGHALNNSLQDCLIRWSRMRGYNALWQPGLDHASIAVHVVMDRRLAQRGLTRFDLGRERFLEETWKWKEQIGGTILGQLRRLGCSCDWERTTFTMDPGYAEAVQEAFIRLFRKGWIYKGKRMINWCPKDQTSIADLEVEYVETPGVLYFVRYPGEDGGEGVVVATQRPETILADVAVAVHPEDERYRRLVGTQVRVPIVGRVVPVIADRRVERGFGTGAVKITPGHDPLDNEIGADHGLPVLVCLDPQARINDLGGERYRGMDREAGRKAIADDLRAAGALVREEAYTTNIGRCDRCKTVIEPYISDQWFCRMQDLARPAIQAVRDGRVRFHPERWTNVYMDWMERIRDWNISRQLWWGHRIPVWYCPCGEMVAGKAAPETCPRCGGAALTQDPDVLDTWFSSALWPFATLGWPRETEDLRYFYPTSALVTARDIIFLWVARMVMFGLEFRGEVPFRDVYINPTVLNIEGRRMSKTMGTGMDPLLLVDRYGADSLRFALINRCTGEQDLRFSEKMVEDTRNFANKIWNAARFVRMNLDQAPAPATPPARSALGLADRWIVSRFARCALEVTHSLERFEFREVCQRLYDFVWSEFCDWYVEMAKQDLREPPAPAHAAVTRATLGWTLAEAMKLLHPIMPSLTEEIWQALPHEGRTIMRAPWPDGMERWIDAEAESQITLVIDVIRAIRGMRADLGLAPGETVKVELFAPERPQATLEEAERYIASLTRTFGLAIHPETAPRPRGGLSSLCGPVEITMAVDSREAAQAMRARLQKQLAAVTRDLATLEGRLRTAEFIEKAPAEVVAADRRRREELSTRRATLERYMGGLGS</sequence>
<feature type="domain" description="Methionyl/Valyl/Leucyl/Isoleucyl-tRNA synthetase anticodon-binding" evidence="13">
    <location>
        <begin position="608"/>
        <end position="756"/>
    </location>
</feature>
<keyword evidence="6 11" id="KW-0067">ATP-binding</keyword>
<organism evidence="15 16">
    <name type="scientific">Candidatus Segetimicrobium genomatis</name>
    <dbReference type="NCBI Taxonomy" id="2569760"/>
    <lineage>
        <taxon>Bacteria</taxon>
        <taxon>Bacillati</taxon>
        <taxon>Candidatus Sysuimicrobiota</taxon>
        <taxon>Candidatus Sysuimicrobiia</taxon>
        <taxon>Candidatus Sysuimicrobiales</taxon>
        <taxon>Candidatus Segetimicrobiaceae</taxon>
        <taxon>Candidatus Segetimicrobium</taxon>
    </lineage>
</organism>
<protein>
    <recommendedName>
        <fullName evidence="11">Valine--tRNA ligase</fullName>
        <ecNumber evidence="11">6.1.1.9</ecNumber>
    </recommendedName>
    <alternativeName>
        <fullName evidence="11">Valyl-tRNA synthetase</fullName>
        <shortName evidence="11">ValRS</shortName>
    </alternativeName>
</protein>
<reference evidence="15 16" key="1">
    <citation type="journal article" date="2019" name="Nat. Microbiol.">
        <title>Mediterranean grassland soil C-N compound turnover is dependent on rainfall and depth, and is mediated by genomically divergent microorganisms.</title>
        <authorList>
            <person name="Diamond S."/>
            <person name="Andeer P.F."/>
            <person name="Li Z."/>
            <person name="Crits-Christoph A."/>
            <person name="Burstein D."/>
            <person name="Anantharaman K."/>
            <person name="Lane K.R."/>
            <person name="Thomas B.C."/>
            <person name="Pan C."/>
            <person name="Northen T.R."/>
            <person name="Banfield J.F."/>
        </authorList>
    </citation>
    <scope>NUCLEOTIDE SEQUENCE [LARGE SCALE GENOMIC DNA]</scope>
    <source>
        <strain evidence="15">NP_7</strain>
    </source>
</reference>